<dbReference type="Gene3D" id="1.20.5.4130">
    <property type="match status" value="1"/>
</dbReference>
<dbReference type="InterPro" id="IPR036388">
    <property type="entry name" value="WH-like_DNA-bd_sf"/>
</dbReference>
<dbReference type="Gene3D" id="3.80.10.10">
    <property type="entry name" value="Ribonuclease Inhibitor"/>
    <property type="match status" value="1"/>
</dbReference>
<evidence type="ECO:0000256" key="9">
    <source>
        <dbReference type="ARBA" id="ARBA00022741"/>
    </source>
</evidence>
<dbReference type="GO" id="GO:0005524">
    <property type="term" value="F:ATP binding"/>
    <property type="evidence" value="ECO:0007669"/>
    <property type="project" value="UniProtKB-KW"/>
</dbReference>
<gene>
    <name evidence="16" type="ORF">CCAM_LOCUS1189</name>
</gene>
<dbReference type="PANTHER" id="PTHR23155">
    <property type="entry name" value="DISEASE RESISTANCE PROTEIN RP"/>
    <property type="match status" value="1"/>
</dbReference>
<evidence type="ECO:0000256" key="4">
    <source>
        <dbReference type="ARBA" id="ARBA00008894"/>
    </source>
</evidence>
<evidence type="ECO:0000256" key="12">
    <source>
        <dbReference type="SAM" id="MobiDB-lite"/>
    </source>
</evidence>
<dbReference type="InterPro" id="IPR002182">
    <property type="entry name" value="NB-ARC"/>
</dbReference>
<dbReference type="Proteomes" id="UP000595140">
    <property type="component" value="Unassembled WGS sequence"/>
</dbReference>
<dbReference type="PRINTS" id="PR00364">
    <property type="entry name" value="DISEASERSIST"/>
</dbReference>
<dbReference type="EMBL" id="OOIL02000014">
    <property type="protein sequence ID" value="VFQ59413.1"/>
    <property type="molecule type" value="Genomic_DNA"/>
</dbReference>
<dbReference type="InterPro" id="IPR058922">
    <property type="entry name" value="WHD_DRP"/>
</dbReference>
<dbReference type="AlphaFoldDB" id="A0A484K1A8"/>
<dbReference type="GO" id="GO:0009626">
    <property type="term" value="P:plant-type hypersensitive response"/>
    <property type="evidence" value="ECO:0007669"/>
    <property type="project" value="UniProtKB-KW"/>
</dbReference>
<dbReference type="Gene3D" id="1.10.8.430">
    <property type="entry name" value="Helical domain of apoptotic protease-activating factors"/>
    <property type="match status" value="1"/>
</dbReference>
<dbReference type="InterPro" id="IPR055414">
    <property type="entry name" value="LRR_R13L4/SHOC2-like"/>
</dbReference>
<keyword evidence="11" id="KW-0067">ATP-binding</keyword>
<dbReference type="InterPro" id="IPR044974">
    <property type="entry name" value="Disease_R_plants"/>
</dbReference>
<dbReference type="Pfam" id="PF23559">
    <property type="entry name" value="WHD_DRP"/>
    <property type="match status" value="1"/>
</dbReference>
<dbReference type="SUPFAM" id="SSF52058">
    <property type="entry name" value="L domain-like"/>
    <property type="match status" value="1"/>
</dbReference>
<evidence type="ECO:0000256" key="2">
    <source>
        <dbReference type="ARBA" id="ARBA00004474"/>
    </source>
</evidence>
<dbReference type="InterPro" id="IPR032675">
    <property type="entry name" value="LRR_dom_sf"/>
</dbReference>
<evidence type="ECO:0000256" key="10">
    <source>
        <dbReference type="ARBA" id="ARBA00022821"/>
    </source>
</evidence>
<evidence type="ECO:0000256" key="6">
    <source>
        <dbReference type="ARBA" id="ARBA00022614"/>
    </source>
</evidence>
<keyword evidence="5" id="KW-0963">Cytoplasm</keyword>
<comment type="similarity">
    <text evidence="4">Belongs to the disease resistance NB-LRR family.</text>
</comment>
<dbReference type="OrthoDB" id="1478287at2759"/>
<dbReference type="GO" id="GO:0009536">
    <property type="term" value="C:plastid"/>
    <property type="evidence" value="ECO:0007669"/>
    <property type="project" value="UniProtKB-SubCell"/>
</dbReference>
<feature type="domain" description="Disease resistance R13L4/SHOC-2-like LRR" evidence="15">
    <location>
        <begin position="550"/>
        <end position="786"/>
    </location>
</feature>
<dbReference type="InterPro" id="IPR042197">
    <property type="entry name" value="Apaf_helical"/>
</dbReference>
<evidence type="ECO:0000256" key="11">
    <source>
        <dbReference type="ARBA" id="ARBA00022840"/>
    </source>
</evidence>
<dbReference type="FunFam" id="3.40.50.300:FF:001091">
    <property type="entry name" value="Probable disease resistance protein At1g61300"/>
    <property type="match status" value="1"/>
</dbReference>
<feature type="domain" description="Disease resistance protein winged helix" evidence="14">
    <location>
        <begin position="425"/>
        <end position="491"/>
    </location>
</feature>
<organism evidence="16 17">
    <name type="scientific">Cuscuta campestris</name>
    <dbReference type="NCBI Taxonomy" id="132261"/>
    <lineage>
        <taxon>Eukaryota</taxon>
        <taxon>Viridiplantae</taxon>
        <taxon>Streptophyta</taxon>
        <taxon>Embryophyta</taxon>
        <taxon>Tracheophyta</taxon>
        <taxon>Spermatophyta</taxon>
        <taxon>Magnoliopsida</taxon>
        <taxon>eudicotyledons</taxon>
        <taxon>Gunneridae</taxon>
        <taxon>Pentapetalae</taxon>
        <taxon>asterids</taxon>
        <taxon>lamiids</taxon>
        <taxon>Solanales</taxon>
        <taxon>Convolvulaceae</taxon>
        <taxon>Cuscuteae</taxon>
        <taxon>Cuscuta</taxon>
        <taxon>Cuscuta subgen. Grammica</taxon>
        <taxon>Cuscuta sect. Cleistogrammica</taxon>
    </lineage>
</organism>
<feature type="compositionally biased region" description="Acidic residues" evidence="12">
    <location>
        <begin position="137"/>
        <end position="149"/>
    </location>
</feature>
<evidence type="ECO:0000259" key="14">
    <source>
        <dbReference type="Pfam" id="PF23559"/>
    </source>
</evidence>
<comment type="function">
    <text evidence="1">Confers resistance to late blight (Phytophthora infestans) races carrying the avirulence gene Avr1. Resistance proteins guard the plant against pathogens that contain an appropriate avirulence protein via an indirect interaction with this avirulence protein. That triggers a defense system including the hypersensitive response, which restricts the pathogen growth.</text>
</comment>
<evidence type="ECO:0000256" key="8">
    <source>
        <dbReference type="ARBA" id="ARBA00022737"/>
    </source>
</evidence>
<dbReference type="Pfam" id="PF00931">
    <property type="entry name" value="NB-ARC"/>
    <property type="match status" value="1"/>
</dbReference>
<keyword evidence="17" id="KW-1185">Reference proteome</keyword>
<feature type="domain" description="NB-ARC" evidence="13">
    <location>
        <begin position="175"/>
        <end position="338"/>
    </location>
</feature>
<reference evidence="16 17" key="1">
    <citation type="submission" date="2018-04" db="EMBL/GenBank/DDBJ databases">
        <authorList>
            <person name="Vogel A."/>
        </authorList>
    </citation>
    <scope>NUCLEOTIDE SEQUENCE [LARGE SCALE GENOMIC DNA]</scope>
</reference>
<comment type="subcellular location">
    <subcellularLocation>
        <location evidence="3">Cytoplasm</location>
    </subcellularLocation>
    <subcellularLocation>
        <location evidence="2">Plastid</location>
    </subcellularLocation>
</comment>
<evidence type="ECO:0000256" key="3">
    <source>
        <dbReference type="ARBA" id="ARBA00004496"/>
    </source>
</evidence>
<evidence type="ECO:0000256" key="7">
    <source>
        <dbReference type="ARBA" id="ARBA00022667"/>
    </source>
</evidence>
<dbReference type="SUPFAM" id="SSF52540">
    <property type="entry name" value="P-loop containing nucleoside triphosphate hydrolases"/>
    <property type="match status" value="1"/>
</dbReference>
<evidence type="ECO:0000256" key="5">
    <source>
        <dbReference type="ARBA" id="ARBA00022490"/>
    </source>
</evidence>
<keyword evidence="10" id="KW-0611">Plant defense</keyword>
<proteinExistence type="inferred from homology"/>
<dbReference type="Gene3D" id="1.10.10.10">
    <property type="entry name" value="Winged helix-like DNA-binding domain superfamily/Winged helix DNA-binding domain"/>
    <property type="match status" value="1"/>
</dbReference>
<dbReference type="GO" id="GO:0043531">
    <property type="term" value="F:ADP binding"/>
    <property type="evidence" value="ECO:0007669"/>
    <property type="project" value="InterPro"/>
</dbReference>
<feature type="region of interest" description="Disordered" evidence="12">
    <location>
        <begin position="135"/>
        <end position="156"/>
    </location>
</feature>
<evidence type="ECO:0000259" key="13">
    <source>
        <dbReference type="Pfam" id="PF00931"/>
    </source>
</evidence>
<keyword evidence="6" id="KW-0433">Leucine-rich repeat</keyword>
<dbReference type="Pfam" id="PF23598">
    <property type="entry name" value="LRR_14"/>
    <property type="match status" value="1"/>
</dbReference>
<accession>A0A484K1A8</accession>
<sequence length="858" mass="98141">MAYAALVSLHHTIQRLLYSSSISIASPGLDLVKLRELDFLEKVVERLDSRSCMARENDRESVDDDVEGKIREAEFKLKDVLESHVSYQFLSQFGSWRDKGRGLVLSLDSEEMHQEMKSFTEMVNFVKNYSSEIAVHEEEEEEEEEEENDYSASGVVDSGAKKSSEIVGLSEERRRIKSSLTSWMTEQLCVASLEGMAGIGKTTLAKEVYEDPFVCKYFDARVWISIGQKYQLKRVLLSILFQMNPSFDRNLREGDDELIGYLNESLKGKRYLIVLDDVWSLDIRDLVNKVLPEENNGSRVLLTTRLHNVSTFSYATSIHRVRFMNKEESWSLLRHNIFGDEWCPPLLENVGKKIAAICDGLPLVVVIVADTLSKAAEKSLEYWKEVAEKKNSIFKDAYDKMSEVLYPSYKQLPQHLKVHFLYMGIFPENYQISTSKLFQLWLAEGFLKISQAKINKIQTVEWLEELVSRNIIIIPERDSNNHSFKTCKLQSAFWHLCSRESGKNKFFHIINSYSDGFAEGIKDQHRLCIQNGILFGIKDVHDSMASISALRSLLCTGPSHPYPVPLCFDLKLLRVLDAIAIRIYEFPVEVLKLVHLRYLALTCNADLPPSISRLGNLCFLIVRRDLRLKSPGDWPYLPKEIWDMQELVHLQITGGNLPNPDGGAVLENLLTLTDVSAQSCSKEVLQGVPNLKKLGIEIELEPDADAEYDPFSFFDHISHLYSLTSLKCVVGNPELTRGIPTPSALPNFPKRLNKLSLSGFGYPWECLRKIAVGMHNLEVLKLRCYAFQGLEWGVRQGEFLKLKFLLLEDSDLVRWEADDTSCFPFLDRVILRHCYGLEEIPWKRLTSVREVEPATPQH</sequence>
<name>A0A484K1A8_9ASTE</name>
<dbReference type="PANTHER" id="PTHR23155:SF1152">
    <property type="entry name" value="AAA+ ATPASE DOMAIN-CONTAINING PROTEIN"/>
    <property type="match status" value="1"/>
</dbReference>
<dbReference type="InterPro" id="IPR027417">
    <property type="entry name" value="P-loop_NTPase"/>
</dbReference>
<evidence type="ECO:0000259" key="15">
    <source>
        <dbReference type="Pfam" id="PF23598"/>
    </source>
</evidence>
<keyword evidence="9" id="KW-0547">Nucleotide-binding</keyword>
<dbReference type="Gene3D" id="3.40.50.300">
    <property type="entry name" value="P-loop containing nucleotide triphosphate hydrolases"/>
    <property type="match status" value="1"/>
</dbReference>
<evidence type="ECO:0000256" key="1">
    <source>
        <dbReference type="ARBA" id="ARBA00002074"/>
    </source>
</evidence>
<evidence type="ECO:0000313" key="17">
    <source>
        <dbReference type="Proteomes" id="UP000595140"/>
    </source>
</evidence>
<evidence type="ECO:0000313" key="16">
    <source>
        <dbReference type="EMBL" id="VFQ59413.1"/>
    </source>
</evidence>
<protein>
    <submittedName>
        <fullName evidence="16">Uncharacterized protein</fullName>
    </submittedName>
</protein>
<keyword evidence="8" id="KW-0677">Repeat</keyword>
<keyword evidence="7" id="KW-0381">Hypersensitive response</keyword>